<reference evidence="2" key="1">
    <citation type="submission" date="2020-12" db="EMBL/GenBank/DDBJ databases">
        <title>The genome sequence of Inhella sp. 4Y17.</title>
        <authorList>
            <person name="Liu Y."/>
        </authorList>
    </citation>
    <scope>NUCLEOTIDE SEQUENCE</scope>
    <source>
        <strain evidence="2">4Y10</strain>
    </source>
</reference>
<dbReference type="Pfam" id="PF01590">
    <property type="entry name" value="GAF"/>
    <property type="match status" value="1"/>
</dbReference>
<dbReference type="RefSeq" id="WP_198101302.1">
    <property type="nucleotide sequence ID" value="NZ_JAEDAL010000006.1"/>
</dbReference>
<evidence type="ECO:0000259" key="1">
    <source>
        <dbReference type="Pfam" id="PF01590"/>
    </source>
</evidence>
<proteinExistence type="predicted"/>
<sequence>MDRPQPDAVLLQRIAEATADFRGRKYFSALVVCLTGYLHQRFAFITITADEHQRRGVTVAFADRENLREPRVYDLAGLPCMTVLGGTSVTVPCNLPELHPGATGVASYCGVPLRGRDGAVLGLLAIEDEQALTPGHAQATTRLLRQLAGRVAAELECELLTLGREALLQPETKRPSTS</sequence>
<comment type="caution">
    <text evidence="2">The sequence shown here is derived from an EMBL/GenBank/DDBJ whole genome shotgun (WGS) entry which is preliminary data.</text>
</comment>
<organism evidence="2 3">
    <name type="scientific">Inhella gelatinilytica</name>
    <dbReference type="NCBI Taxonomy" id="2795030"/>
    <lineage>
        <taxon>Bacteria</taxon>
        <taxon>Pseudomonadati</taxon>
        <taxon>Pseudomonadota</taxon>
        <taxon>Betaproteobacteria</taxon>
        <taxon>Burkholderiales</taxon>
        <taxon>Sphaerotilaceae</taxon>
        <taxon>Inhella</taxon>
    </lineage>
</organism>
<dbReference type="AlphaFoldDB" id="A0A931IVP8"/>
<name>A0A931IVP8_9BURK</name>
<dbReference type="EMBL" id="JAEDAL010000006">
    <property type="protein sequence ID" value="MBH9553690.1"/>
    <property type="molecule type" value="Genomic_DNA"/>
</dbReference>
<protein>
    <submittedName>
        <fullName evidence="2">GAF domain-containing protein</fullName>
    </submittedName>
</protein>
<dbReference type="InterPro" id="IPR003018">
    <property type="entry name" value="GAF"/>
</dbReference>
<gene>
    <name evidence="2" type="ORF">I7X43_12640</name>
</gene>
<accession>A0A931IVP8</accession>
<keyword evidence="3" id="KW-1185">Reference proteome</keyword>
<dbReference type="SUPFAM" id="SSF55781">
    <property type="entry name" value="GAF domain-like"/>
    <property type="match status" value="1"/>
</dbReference>
<feature type="domain" description="GAF" evidence="1">
    <location>
        <begin position="60"/>
        <end position="155"/>
    </location>
</feature>
<evidence type="ECO:0000313" key="3">
    <source>
        <dbReference type="Proteomes" id="UP000620139"/>
    </source>
</evidence>
<evidence type="ECO:0000313" key="2">
    <source>
        <dbReference type="EMBL" id="MBH9553690.1"/>
    </source>
</evidence>
<dbReference type="Proteomes" id="UP000620139">
    <property type="component" value="Unassembled WGS sequence"/>
</dbReference>